<accession>A0A6L7HTG5</accession>
<evidence type="ECO:0000259" key="10">
    <source>
        <dbReference type="PROSITE" id="PS50268"/>
    </source>
</evidence>
<dbReference type="InterPro" id="IPR022409">
    <property type="entry name" value="PKD/Chitinase_dom"/>
</dbReference>
<dbReference type="InterPro" id="IPR051048">
    <property type="entry name" value="Peptidase_S8/S53_subtilisin"/>
</dbReference>
<feature type="signal peptide" evidence="8">
    <location>
        <begin position="1"/>
        <end position="30"/>
    </location>
</feature>
<dbReference type="PROSITE" id="PS50268">
    <property type="entry name" value="CADHERIN_2"/>
    <property type="match status" value="1"/>
</dbReference>
<dbReference type="PROSITE" id="PS00138">
    <property type="entry name" value="SUBTILASE_SER"/>
    <property type="match status" value="1"/>
</dbReference>
<keyword evidence="13" id="KW-1185">Reference proteome</keyword>
<keyword evidence="2 6" id="KW-0645">Protease</keyword>
<dbReference type="Gene3D" id="3.40.50.200">
    <property type="entry name" value="Peptidase S8/S53 domain"/>
    <property type="match status" value="1"/>
</dbReference>
<dbReference type="PROSITE" id="PS00136">
    <property type="entry name" value="SUBTILASE_ASP"/>
    <property type="match status" value="1"/>
</dbReference>
<dbReference type="CDD" id="cd00146">
    <property type="entry name" value="PKD"/>
    <property type="match status" value="1"/>
</dbReference>
<dbReference type="InterPro" id="IPR023827">
    <property type="entry name" value="Peptidase_S8_Asp-AS"/>
</dbReference>
<dbReference type="Pfam" id="PF22148">
    <property type="entry name" value="Fervidolysin_NPro-like"/>
    <property type="match status" value="1"/>
</dbReference>
<gene>
    <name evidence="12" type="ORF">GNT65_02725</name>
</gene>
<evidence type="ECO:0000256" key="2">
    <source>
        <dbReference type="ARBA" id="ARBA00022670"/>
    </source>
</evidence>
<feature type="domain" description="Cadherin" evidence="10">
    <location>
        <begin position="452"/>
        <end position="570"/>
    </location>
</feature>
<dbReference type="EMBL" id="WRPA01000001">
    <property type="protein sequence ID" value="MXR67589.1"/>
    <property type="molecule type" value="Genomic_DNA"/>
</dbReference>
<name>A0A6L7HTG5_9GAMM</name>
<dbReference type="Pfam" id="PF01483">
    <property type="entry name" value="P_proprotein"/>
    <property type="match status" value="2"/>
</dbReference>
<dbReference type="InterPro" id="IPR002126">
    <property type="entry name" value="Cadherin-like_dom"/>
</dbReference>
<evidence type="ECO:0000256" key="4">
    <source>
        <dbReference type="ARBA" id="ARBA00022825"/>
    </source>
</evidence>
<dbReference type="FunFam" id="2.60.40.10:FF:000270">
    <property type="entry name" value="Cell surface protein"/>
    <property type="match status" value="1"/>
</dbReference>
<dbReference type="SUPFAM" id="SSF49785">
    <property type="entry name" value="Galactose-binding domain-like"/>
    <property type="match status" value="2"/>
</dbReference>
<dbReference type="InterPro" id="IPR036852">
    <property type="entry name" value="Peptidase_S8/S53_dom_sf"/>
</dbReference>
<dbReference type="InterPro" id="IPR000601">
    <property type="entry name" value="PKD_dom"/>
</dbReference>
<sequence length="1162" mass="121308">MTTPKKSSSKLLTTLLGASLLTGLSPVALAVSKAPLKAMPKYDQQSVIVKFKQKVAKKDRKELIRNLGVSFKDKNNDGVDDRLRNIANGRLAVLELGQGRKVDAVLAGLKNHPLVEYAEPNYIVHTTAVPNDTSYTSLYGMQKIQAETAWDYVIGDSSVVVGVIDTGFDFNHPDLADNIWTNPNEIAGNGIDDDGNGYIDDIHGISAILDNGNPSDTGAHGTHVSGTIGAKGNNALGVAGVNWQTNMVGCSFLGTGGGTLADGVQCIDYMIGLKNAGNNVRVLNNSWGGGGFTQTLKDAISAANNADILFVAAAGNDSADIDNGGFYPAGYDVPNVVAVASTDNADNLSGFSNYGDQLVHLAAPGSFILSTTPNNSYDTFSGTSMATPHVAGAAALILAGNPNLTTSQLKSVLMNTGDTLAALEGKTISGKRLNLANALIDSGGAGPSFFMEATPTKSTINQGDSQAYAIDLVAAGGFNGTATMSLTSVPELNADVLFAQNPVAGDTTNTMTINTTEQTAPGTYNMTVNATDGSVSKNINLELKVWPQGTVSTMLTSNQVVPISDNDPSFPAISTIDVPYDMTLTQVEVFVDITHAWASDMLVSVISPSGEEVILHDRAGGNGTGLVGNFIPTEYELDNALGEWTLKVVDEVAGDTGAINNWSLKLTGAPSAGTDFVPNVQIVTPANQGAYLTGETVSFSASSNDTEDGDLTAGIVWTSSIDGEIGNGATFTKSNLSVGDHVITATSTDSAGQASTETVKLSVADANTTVSGVNNTAIAMPEMGGKVFTEIDLPTGVAIDAIEVNVDISFNSVQYLNVWLQSPTGTMVKLVTWRQFWNKDLVHTFTPVEFAGESSMGTWRLFVEDTSSYTMEGVLNNWSISVSNGDAVLPPPAENQAPVMTINAPMGGSSFNLGDSITFDGSAIDAEDGDLSAGIKWYSNFNGLIGEGALFSTNTLSAGDHIVTAVATDSQDAFDQAQVSFTVVDAPANEAPVANFSFTATDLDVQFSDLSGDSDGAVSSWSWDFGDGASSSLANPSHSYAAAGTYTVTLTVSDDDGAQHSVTQEVTVTEPVPEPTLSLQGTASTDGKRVVTSLAWTSPTKVTVDVYRDGALVSSGVKKDSYTDRFSSTATSFTYQVCETGTSECSYELNIVPTIKVKGKKN</sequence>
<dbReference type="InterPro" id="IPR023828">
    <property type="entry name" value="Peptidase_S8_Ser-AS"/>
</dbReference>
<feature type="domain" description="P/Homo B" evidence="11">
    <location>
        <begin position="762"/>
        <end position="889"/>
    </location>
</feature>
<evidence type="ECO:0000256" key="1">
    <source>
        <dbReference type="ARBA" id="ARBA00011073"/>
    </source>
</evidence>
<feature type="active site" description="Charge relay system" evidence="5 6">
    <location>
        <position position="384"/>
    </location>
</feature>
<dbReference type="InterPro" id="IPR015500">
    <property type="entry name" value="Peptidase_S8_subtilisin-rel"/>
</dbReference>
<dbReference type="GO" id="GO:0005509">
    <property type="term" value="F:calcium ion binding"/>
    <property type="evidence" value="ECO:0007669"/>
    <property type="project" value="InterPro"/>
</dbReference>
<dbReference type="InterPro" id="IPR022398">
    <property type="entry name" value="Peptidase_S8_His-AS"/>
</dbReference>
<dbReference type="InterPro" id="IPR013783">
    <property type="entry name" value="Ig-like_fold"/>
</dbReference>
<dbReference type="AlphaFoldDB" id="A0A6L7HTG5"/>
<evidence type="ECO:0000256" key="6">
    <source>
        <dbReference type="PROSITE-ProRule" id="PRU01240"/>
    </source>
</evidence>
<keyword evidence="3 6" id="KW-0378">Hydrolase</keyword>
<dbReference type="PROSITE" id="PS51829">
    <property type="entry name" value="P_HOMO_B"/>
    <property type="match status" value="2"/>
</dbReference>
<dbReference type="Gene3D" id="2.60.120.260">
    <property type="entry name" value="Galactose-binding domain-like"/>
    <property type="match status" value="2"/>
</dbReference>
<dbReference type="SMART" id="SM00089">
    <property type="entry name" value="PKD"/>
    <property type="match status" value="2"/>
</dbReference>
<evidence type="ECO:0000313" key="13">
    <source>
        <dbReference type="Proteomes" id="UP000474778"/>
    </source>
</evidence>
<dbReference type="GO" id="GO:0004252">
    <property type="term" value="F:serine-type endopeptidase activity"/>
    <property type="evidence" value="ECO:0007669"/>
    <property type="project" value="UniProtKB-UniRule"/>
</dbReference>
<keyword evidence="8" id="KW-0732">Signal</keyword>
<dbReference type="InterPro" id="IPR054399">
    <property type="entry name" value="Fervidolysin-like_N_prodom"/>
</dbReference>
<evidence type="ECO:0000256" key="7">
    <source>
        <dbReference type="RuleBase" id="RU003355"/>
    </source>
</evidence>
<dbReference type="PROSITE" id="PS51892">
    <property type="entry name" value="SUBTILASE"/>
    <property type="match status" value="1"/>
</dbReference>
<evidence type="ECO:0000256" key="8">
    <source>
        <dbReference type="SAM" id="SignalP"/>
    </source>
</evidence>
<proteinExistence type="inferred from homology"/>
<protein>
    <submittedName>
        <fullName evidence="12">S8 family serine peptidase</fullName>
    </submittedName>
</protein>
<feature type="domain" description="P/Homo B" evidence="11">
    <location>
        <begin position="545"/>
        <end position="672"/>
    </location>
</feature>
<dbReference type="InterPro" id="IPR034204">
    <property type="entry name" value="PfSUB1-like_cat_dom"/>
</dbReference>
<dbReference type="InterPro" id="IPR002884">
    <property type="entry name" value="P_dom"/>
</dbReference>
<dbReference type="Pfam" id="PF00082">
    <property type="entry name" value="Peptidase_S8"/>
    <property type="match status" value="1"/>
</dbReference>
<keyword evidence="4 6" id="KW-0720">Serine protease</keyword>
<dbReference type="Pfam" id="PF18911">
    <property type="entry name" value="PKD_4"/>
    <property type="match status" value="1"/>
</dbReference>
<dbReference type="PANTHER" id="PTHR43399:SF4">
    <property type="entry name" value="CELL WALL-ASSOCIATED PROTEASE"/>
    <property type="match status" value="1"/>
</dbReference>
<dbReference type="InterPro" id="IPR035986">
    <property type="entry name" value="PKD_dom_sf"/>
</dbReference>
<dbReference type="CDD" id="cd07473">
    <property type="entry name" value="Peptidases_S8_Subtilisin_like"/>
    <property type="match status" value="1"/>
</dbReference>
<feature type="domain" description="PKD" evidence="9">
    <location>
        <begin position="988"/>
        <end position="1071"/>
    </location>
</feature>
<dbReference type="InterPro" id="IPR000209">
    <property type="entry name" value="Peptidase_S8/S53_dom"/>
</dbReference>
<dbReference type="PRINTS" id="PR00723">
    <property type="entry name" value="SUBTILISIN"/>
</dbReference>
<evidence type="ECO:0000259" key="9">
    <source>
        <dbReference type="PROSITE" id="PS50093"/>
    </source>
</evidence>
<dbReference type="Gene3D" id="2.60.40.10">
    <property type="entry name" value="Immunoglobulins"/>
    <property type="match status" value="3"/>
</dbReference>
<evidence type="ECO:0000256" key="5">
    <source>
        <dbReference type="PIRSR" id="PIRSR615500-1"/>
    </source>
</evidence>
<dbReference type="PROSITE" id="PS00137">
    <property type="entry name" value="SUBTILASE_HIS"/>
    <property type="match status" value="1"/>
</dbReference>
<evidence type="ECO:0000256" key="3">
    <source>
        <dbReference type="ARBA" id="ARBA00022801"/>
    </source>
</evidence>
<dbReference type="GO" id="GO:0016020">
    <property type="term" value="C:membrane"/>
    <property type="evidence" value="ECO:0007669"/>
    <property type="project" value="InterPro"/>
</dbReference>
<reference evidence="12 13" key="1">
    <citation type="submission" date="2019-12" db="EMBL/GenBank/DDBJ databases">
        <title>Shewanella insulae sp. nov., isolated from a tidal flat.</title>
        <authorList>
            <person name="Yoon J.-H."/>
        </authorList>
    </citation>
    <scope>NUCLEOTIDE SEQUENCE [LARGE SCALE GENOMIC DNA]</scope>
    <source>
        <strain evidence="12 13">JBTF-M18</strain>
    </source>
</reference>
<dbReference type="SUPFAM" id="SSF52743">
    <property type="entry name" value="Subtilisin-like"/>
    <property type="match status" value="1"/>
</dbReference>
<evidence type="ECO:0000313" key="12">
    <source>
        <dbReference type="EMBL" id="MXR67589.1"/>
    </source>
</evidence>
<feature type="active site" description="Charge relay system" evidence="5 6">
    <location>
        <position position="165"/>
    </location>
</feature>
<dbReference type="Proteomes" id="UP000474778">
    <property type="component" value="Unassembled WGS sequence"/>
</dbReference>
<dbReference type="PROSITE" id="PS50093">
    <property type="entry name" value="PKD"/>
    <property type="match status" value="1"/>
</dbReference>
<dbReference type="RefSeq" id="WP_160793560.1">
    <property type="nucleotide sequence ID" value="NZ_WRPA01000001.1"/>
</dbReference>
<dbReference type="GO" id="GO:0007156">
    <property type="term" value="P:homophilic cell adhesion via plasma membrane adhesion molecules"/>
    <property type="evidence" value="ECO:0007669"/>
    <property type="project" value="InterPro"/>
</dbReference>
<organism evidence="12 13">
    <name type="scientific">Shewanella insulae</name>
    <dbReference type="NCBI Taxonomy" id="2681496"/>
    <lineage>
        <taxon>Bacteria</taxon>
        <taxon>Pseudomonadati</taxon>
        <taxon>Pseudomonadota</taxon>
        <taxon>Gammaproteobacteria</taxon>
        <taxon>Alteromonadales</taxon>
        <taxon>Shewanellaceae</taxon>
        <taxon>Shewanella</taxon>
    </lineage>
</organism>
<dbReference type="InterPro" id="IPR008979">
    <property type="entry name" value="Galactose-bd-like_sf"/>
</dbReference>
<feature type="chain" id="PRO_5027048006" evidence="8">
    <location>
        <begin position="31"/>
        <end position="1162"/>
    </location>
</feature>
<feature type="active site" description="Charge relay system" evidence="5 6">
    <location>
        <position position="220"/>
    </location>
</feature>
<comment type="similarity">
    <text evidence="1 6 7">Belongs to the peptidase S8 family.</text>
</comment>
<dbReference type="SUPFAM" id="SSF49299">
    <property type="entry name" value="PKD domain"/>
    <property type="match status" value="1"/>
</dbReference>
<dbReference type="GO" id="GO:0006508">
    <property type="term" value="P:proteolysis"/>
    <property type="evidence" value="ECO:0007669"/>
    <property type="project" value="UniProtKB-KW"/>
</dbReference>
<comment type="caution">
    <text evidence="12">The sequence shown here is derived from an EMBL/GenBank/DDBJ whole genome shotgun (WGS) entry which is preliminary data.</text>
</comment>
<evidence type="ECO:0000259" key="11">
    <source>
        <dbReference type="PROSITE" id="PS51829"/>
    </source>
</evidence>
<dbReference type="PANTHER" id="PTHR43399">
    <property type="entry name" value="SUBTILISIN-RELATED"/>
    <property type="match status" value="1"/>
</dbReference>